<dbReference type="STRING" id="388280.SAMN04488057_105160"/>
<name>A0A1M7NA08_9BACT</name>
<dbReference type="Proteomes" id="UP000184513">
    <property type="component" value="Unassembled WGS sequence"/>
</dbReference>
<evidence type="ECO:0008006" key="3">
    <source>
        <dbReference type="Google" id="ProtNLM"/>
    </source>
</evidence>
<sequence length="277" mass="30356">MEKWVLSAVLLLSFQIWHGKAQNSMDHFPKGARSVGMGNASLTLNDPWAVFNNIGALANAPDEIAAFAGYDHRLGLSELTTLAAGMVLPSEKLGNFGFGLSSYGGALFNQQQIGIGLANQLGLASLGIKLSYFQTNIEGFGRTGRPVIEFGGTAEIIPGLFFGAHMYNITRSAISKSSGDFLPTSLKAGISYRPSQNLMINLETEKELRSPAQFKAGLAYNFEEKFWARTGINTQPNNLFFGIGFRPRRYQIDYALSRHYLLGFTHHFSVNYNLSAP</sequence>
<protein>
    <recommendedName>
        <fullName evidence="3">PorV/PorQ family protein</fullName>
    </recommendedName>
</protein>
<gene>
    <name evidence="1" type="ORF">SAMN04488057_105160</name>
</gene>
<dbReference type="EMBL" id="FRCY01000005">
    <property type="protein sequence ID" value="SHN00452.1"/>
    <property type="molecule type" value="Genomic_DNA"/>
</dbReference>
<proteinExistence type="predicted"/>
<accession>A0A1M7NA08</accession>
<reference evidence="1 2" key="1">
    <citation type="submission" date="2016-11" db="EMBL/GenBank/DDBJ databases">
        <authorList>
            <person name="Jaros S."/>
            <person name="Januszkiewicz K."/>
            <person name="Wedrychowicz H."/>
        </authorList>
    </citation>
    <scope>NUCLEOTIDE SEQUENCE [LARGE SCALE GENOMIC DNA]</scope>
    <source>
        <strain evidence="1 2">CGMCC 1.6102</strain>
    </source>
</reference>
<dbReference type="AlphaFoldDB" id="A0A1M7NA08"/>
<organism evidence="1 2">
    <name type="scientific">Cyclobacterium lianum</name>
    <dbReference type="NCBI Taxonomy" id="388280"/>
    <lineage>
        <taxon>Bacteria</taxon>
        <taxon>Pseudomonadati</taxon>
        <taxon>Bacteroidota</taxon>
        <taxon>Cytophagia</taxon>
        <taxon>Cytophagales</taxon>
        <taxon>Cyclobacteriaceae</taxon>
        <taxon>Cyclobacterium</taxon>
    </lineage>
</organism>
<evidence type="ECO:0000313" key="2">
    <source>
        <dbReference type="Proteomes" id="UP000184513"/>
    </source>
</evidence>
<dbReference type="OrthoDB" id="9786645at2"/>
<evidence type="ECO:0000313" key="1">
    <source>
        <dbReference type="EMBL" id="SHN00452.1"/>
    </source>
</evidence>
<keyword evidence="2" id="KW-1185">Reference proteome</keyword>
<dbReference type="RefSeq" id="WP_073094404.1">
    <property type="nucleotide sequence ID" value="NZ_FRCY01000005.1"/>
</dbReference>